<accession>A0ABR1DBP6</accession>
<dbReference type="GO" id="GO:0051213">
    <property type="term" value="F:dioxygenase activity"/>
    <property type="evidence" value="ECO:0007669"/>
    <property type="project" value="UniProtKB-KW"/>
</dbReference>
<dbReference type="Gene3D" id="2.60.120.1520">
    <property type="match status" value="1"/>
</dbReference>
<protein>
    <submittedName>
        <fullName evidence="1">Uncharacterized protein</fullName>
    </submittedName>
</protein>
<organism evidence="1 2">
    <name type="scientific">Necator americanus</name>
    <name type="common">Human hookworm</name>
    <dbReference type="NCBI Taxonomy" id="51031"/>
    <lineage>
        <taxon>Eukaryota</taxon>
        <taxon>Metazoa</taxon>
        <taxon>Ecdysozoa</taxon>
        <taxon>Nematoda</taxon>
        <taxon>Chromadorea</taxon>
        <taxon>Rhabditida</taxon>
        <taxon>Rhabditina</taxon>
        <taxon>Rhabditomorpha</taxon>
        <taxon>Strongyloidea</taxon>
        <taxon>Ancylostomatidae</taxon>
        <taxon>Bunostominae</taxon>
        <taxon>Necator</taxon>
    </lineage>
</organism>
<evidence type="ECO:0000313" key="1">
    <source>
        <dbReference type="EMBL" id="KAK6747914.1"/>
    </source>
</evidence>
<evidence type="ECO:0000313" key="2">
    <source>
        <dbReference type="Proteomes" id="UP001303046"/>
    </source>
</evidence>
<dbReference type="SUPFAM" id="SSF51197">
    <property type="entry name" value="Clavaminate synthase-like"/>
    <property type="match status" value="1"/>
</dbReference>
<dbReference type="GO" id="GO:0005634">
    <property type="term" value="C:nucleus"/>
    <property type="evidence" value="ECO:0007669"/>
    <property type="project" value="TreeGrafter"/>
</dbReference>
<name>A0ABR1DBP6_NECAM</name>
<dbReference type="KEGG" id="nai:NECAME_04306"/>
<dbReference type="Proteomes" id="UP001303046">
    <property type="component" value="Unassembled WGS sequence"/>
</dbReference>
<comment type="caution">
    <text evidence="1">The sequence shown here is derived from an EMBL/GenBank/DDBJ whole genome shotgun (WGS) entry which is preliminary data.</text>
</comment>
<sequence length="74" mass="8508">MLLEPRSLFLMTDHAYENLLHGIKEVTEDVVDDKVFNGQEHMGKTLIRGTRLSFTIRHVPVVSKMSVRTLLSKK</sequence>
<dbReference type="InterPro" id="IPR032862">
    <property type="entry name" value="ALKBH6"/>
</dbReference>
<proteinExistence type="predicted"/>
<gene>
    <name evidence="1" type="primary">Necator_chrIV.g14159</name>
    <name evidence="1" type="ORF">RB195_000865</name>
</gene>
<dbReference type="EMBL" id="JAVFWL010000004">
    <property type="protein sequence ID" value="KAK6747914.1"/>
    <property type="molecule type" value="Genomic_DNA"/>
</dbReference>
<dbReference type="PANTHER" id="PTHR46030:SF1">
    <property type="entry name" value="ALPHA-KETOGLUTARATE-DEPENDENT DIOXYGENASE ALKB HOMOLOG 6"/>
    <property type="match status" value="1"/>
</dbReference>
<dbReference type="PANTHER" id="PTHR46030">
    <property type="entry name" value="ALPHA-KETOGLUTARATE-DEPENDENT DIOXYGENASE ALKB HOMOLOG 6"/>
    <property type="match status" value="1"/>
</dbReference>
<keyword evidence="2" id="KW-1185">Reference proteome</keyword>
<reference evidence="1 2" key="1">
    <citation type="submission" date="2023-08" db="EMBL/GenBank/DDBJ databases">
        <title>A Necator americanus chromosomal reference genome.</title>
        <authorList>
            <person name="Ilik V."/>
            <person name="Petrzelkova K.J."/>
            <person name="Pardy F."/>
            <person name="Fuh T."/>
            <person name="Niatou-Singa F.S."/>
            <person name="Gouil Q."/>
            <person name="Baker L."/>
            <person name="Ritchie M.E."/>
            <person name="Jex A.R."/>
            <person name="Gazzola D."/>
            <person name="Li H."/>
            <person name="Toshio Fujiwara R."/>
            <person name="Zhan B."/>
            <person name="Aroian R.V."/>
            <person name="Pafco B."/>
            <person name="Schwarz E.M."/>
        </authorList>
    </citation>
    <scope>NUCLEOTIDE SEQUENCE [LARGE SCALE GENOMIC DNA]</scope>
    <source>
        <strain evidence="1 2">Aroian</strain>
        <tissue evidence="1">Whole animal</tissue>
    </source>
</reference>
<dbReference type="GO" id="GO:0046872">
    <property type="term" value="F:metal ion binding"/>
    <property type="evidence" value="ECO:0007669"/>
    <property type="project" value="UniProtKB-KW"/>
</dbReference>